<dbReference type="InterPro" id="IPR029021">
    <property type="entry name" value="Prot-tyrosine_phosphatase-like"/>
</dbReference>
<evidence type="ECO:0000256" key="5">
    <source>
        <dbReference type="ARBA" id="ARBA00044949"/>
    </source>
</evidence>
<evidence type="ECO:0000256" key="6">
    <source>
        <dbReference type="ARBA" id="ARBA00047342"/>
    </source>
</evidence>
<dbReference type="AlphaFoldDB" id="A0A0C2J3C7"/>
<dbReference type="PANTHER" id="PTHR31126">
    <property type="entry name" value="TYROSINE-PROTEIN PHOSPHATASE"/>
    <property type="match status" value="1"/>
</dbReference>
<dbReference type="InterPro" id="IPR004861">
    <property type="entry name" value="Siw14-like"/>
</dbReference>
<keyword evidence="4" id="KW-0378">Hydrolase</keyword>
<comment type="similarity">
    <text evidence="5">Belongs to the protein-tyrosine phosphatase family. Atypical dual-specificity phosphatase Siw14-like subfamily.</text>
</comment>
<evidence type="ECO:0000259" key="9">
    <source>
        <dbReference type="PROSITE" id="PS50054"/>
    </source>
</evidence>
<evidence type="ECO:0000256" key="8">
    <source>
        <dbReference type="SAM" id="MobiDB-lite"/>
    </source>
</evidence>
<dbReference type="Proteomes" id="UP000031575">
    <property type="component" value="Unassembled WGS sequence"/>
</dbReference>
<dbReference type="OrthoDB" id="6375174at2759"/>
<protein>
    <recommendedName>
        <fullName evidence="2">diphosphoinositol-polyphosphate diphosphatase</fullName>
        <ecNumber evidence="2">3.6.1.52</ecNumber>
    </recommendedName>
</protein>
<dbReference type="GO" id="GO:0016791">
    <property type="term" value="F:phosphatase activity"/>
    <property type="evidence" value="ECO:0007669"/>
    <property type="project" value="TreeGrafter"/>
</dbReference>
<comment type="subcellular location">
    <subcellularLocation>
        <location evidence="1">Cytoplasm</location>
    </subcellularLocation>
</comment>
<name>A0A0C2J3C7_9PEZI</name>
<feature type="compositionally biased region" description="Polar residues" evidence="8">
    <location>
        <begin position="1"/>
        <end position="14"/>
    </location>
</feature>
<dbReference type="GO" id="GO:0005737">
    <property type="term" value="C:cytoplasm"/>
    <property type="evidence" value="ECO:0007669"/>
    <property type="project" value="UniProtKB-SubCell"/>
</dbReference>
<dbReference type="PROSITE" id="PS50054">
    <property type="entry name" value="TYR_PHOSPHATASE_DUAL"/>
    <property type="match status" value="1"/>
</dbReference>
<feature type="domain" description="Tyrosine-protein phosphatase" evidence="9">
    <location>
        <begin position="167"/>
        <end position="318"/>
    </location>
</feature>
<dbReference type="PROSITE" id="PS00383">
    <property type="entry name" value="TYR_PHOSPHATASE_1"/>
    <property type="match status" value="1"/>
</dbReference>
<evidence type="ECO:0000256" key="3">
    <source>
        <dbReference type="ARBA" id="ARBA00022490"/>
    </source>
</evidence>
<evidence type="ECO:0000313" key="10">
    <source>
        <dbReference type="EMBL" id="KIH93525.1"/>
    </source>
</evidence>
<dbReference type="InterPro" id="IPR016130">
    <property type="entry name" value="Tyr_Pase_AS"/>
</dbReference>
<sequence>MATNSDALQQSSVSDPMDHHDMAMLTRRSTRSFVEDELEADVRELRQSSTESAKSLESQLSQPYPSSQTSQTSQASQTSQSSQSSQYPDLISSAGQHGLSVRTYMDSSTGAFSSVASSRASTVSSSYSSLSTPSSVGGDATPVDLDEDAFQNLDLDIPEVSPGAPVNFGFVMPGLFRGSYPKPENYDFLETLNLKTIVTLVDKNYTDEYRDFIDRNHITHHMFAMKGTKKEDIPLATMEAILNSVLDRRNYPLLIHCNQGRHRTGCVIAVLRKIAGWDRTAVTDEYRAYAGSKVRECDVNYIQSFALSSIEKLLARDDLDIDELIVNSRIGAPLVGRPPPTTVGFRVPNFFRASFFSMTVLLIWMLSGSKMSPPARA</sequence>
<gene>
    <name evidence="10" type="ORF">SPBR_04277</name>
</gene>
<keyword evidence="3" id="KW-0963">Cytoplasm</keyword>
<comment type="catalytic activity">
    <reaction evidence="6">
        <text>5-diphospho-1D-myo-inositol 1,2,3,4,6-pentakisphosphate + H2O = 1D-myo-inositol hexakisphosphate + phosphate + H(+)</text>
        <dbReference type="Rhea" id="RHEA:22384"/>
        <dbReference type="ChEBI" id="CHEBI:15377"/>
        <dbReference type="ChEBI" id="CHEBI:15378"/>
        <dbReference type="ChEBI" id="CHEBI:43474"/>
        <dbReference type="ChEBI" id="CHEBI:58130"/>
        <dbReference type="ChEBI" id="CHEBI:58628"/>
        <dbReference type="EC" id="3.6.1.52"/>
    </reaction>
    <physiologicalReaction direction="left-to-right" evidence="6">
        <dbReference type="Rhea" id="RHEA:22385"/>
    </physiologicalReaction>
</comment>
<dbReference type="InterPro" id="IPR020422">
    <property type="entry name" value="TYR_PHOSPHATASE_DUAL_dom"/>
</dbReference>
<dbReference type="RefSeq" id="XP_040621535.1">
    <property type="nucleotide sequence ID" value="XM_040762560.1"/>
</dbReference>
<dbReference type="VEuPathDB" id="FungiDB:SPBR_04277"/>
<keyword evidence="11" id="KW-1185">Reference proteome</keyword>
<comment type="caution">
    <text evidence="10">The sequence shown here is derived from an EMBL/GenBank/DDBJ whole genome shotgun (WGS) entry which is preliminary data.</text>
</comment>
<dbReference type="Gene3D" id="3.90.190.10">
    <property type="entry name" value="Protein tyrosine phosphatase superfamily"/>
    <property type="match status" value="1"/>
</dbReference>
<dbReference type="Pfam" id="PF03162">
    <property type="entry name" value="Y_phosphatase2"/>
    <property type="match status" value="1"/>
</dbReference>
<organism evidence="10 11">
    <name type="scientific">Sporothrix brasiliensis 5110</name>
    <dbReference type="NCBI Taxonomy" id="1398154"/>
    <lineage>
        <taxon>Eukaryota</taxon>
        <taxon>Fungi</taxon>
        <taxon>Dikarya</taxon>
        <taxon>Ascomycota</taxon>
        <taxon>Pezizomycotina</taxon>
        <taxon>Sordariomycetes</taxon>
        <taxon>Sordariomycetidae</taxon>
        <taxon>Ophiostomatales</taxon>
        <taxon>Ophiostomataceae</taxon>
        <taxon>Sporothrix</taxon>
    </lineage>
</organism>
<dbReference type="FunFam" id="3.90.190.10:FF:000035">
    <property type="entry name" value="Tyrosine phosphatase, putative"/>
    <property type="match status" value="1"/>
</dbReference>
<proteinExistence type="inferred from homology"/>
<dbReference type="GeneID" id="63677481"/>
<evidence type="ECO:0000256" key="7">
    <source>
        <dbReference type="ARBA" id="ARBA00047927"/>
    </source>
</evidence>
<dbReference type="EC" id="3.6.1.52" evidence="2"/>
<evidence type="ECO:0000256" key="2">
    <source>
        <dbReference type="ARBA" id="ARBA00012527"/>
    </source>
</evidence>
<dbReference type="PANTHER" id="PTHR31126:SF48">
    <property type="entry name" value="INOSITOL PHOSPHATASE SIW14"/>
    <property type="match status" value="1"/>
</dbReference>
<evidence type="ECO:0000313" key="11">
    <source>
        <dbReference type="Proteomes" id="UP000031575"/>
    </source>
</evidence>
<dbReference type="HOGENOM" id="CLU_047845_0_3_1"/>
<feature type="compositionally biased region" description="Low complexity" evidence="8">
    <location>
        <begin position="58"/>
        <end position="88"/>
    </location>
</feature>
<comment type="catalytic activity">
    <reaction evidence="7">
        <text>1,5-bis(diphospho)-1D-myo-inositol 2,3,4,6-tetrakisphosphate + H2O = 1-diphospho-1D-myo-inositol 2,3,4,5,6-pentakisphosphate + phosphate + 2 H(+)</text>
        <dbReference type="Rhea" id="RHEA:79699"/>
        <dbReference type="ChEBI" id="CHEBI:15377"/>
        <dbReference type="ChEBI" id="CHEBI:15378"/>
        <dbReference type="ChEBI" id="CHEBI:43474"/>
        <dbReference type="ChEBI" id="CHEBI:74946"/>
        <dbReference type="ChEBI" id="CHEBI:77983"/>
        <dbReference type="EC" id="3.6.1.52"/>
    </reaction>
    <physiologicalReaction direction="left-to-right" evidence="7">
        <dbReference type="Rhea" id="RHEA:79700"/>
    </physiologicalReaction>
</comment>
<feature type="region of interest" description="Disordered" evidence="8">
    <location>
        <begin position="1"/>
        <end position="92"/>
    </location>
</feature>
<dbReference type="EMBL" id="AWTV01000005">
    <property type="protein sequence ID" value="KIH93525.1"/>
    <property type="molecule type" value="Genomic_DNA"/>
</dbReference>
<dbReference type="SUPFAM" id="SSF52799">
    <property type="entry name" value="(Phosphotyrosine protein) phosphatases II"/>
    <property type="match status" value="1"/>
</dbReference>
<dbReference type="GO" id="GO:0052840">
    <property type="term" value="F:inositol diphosphate tetrakisphosphate diphosphatase activity"/>
    <property type="evidence" value="ECO:0007669"/>
    <property type="project" value="TreeGrafter"/>
</dbReference>
<accession>A0A0C2J3C7</accession>
<evidence type="ECO:0000256" key="1">
    <source>
        <dbReference type="ARBA" id="ARBA00004496"/>
    </source>
</evidence>
<evidence type="ECO:0000256" key="4">
    <source>
        <dbReference type="ARBA" id="ARBA00022801"/>
    </source>
</evidence>
<reference evidence="10 11" key="1">
    <citation type="journal article" date="2014" name="BMC Genomics">
        <title>Comparative genomics of the major fungal agents of human and animal Sporotrichosis: Sporothrix schenckii and Sporothrix brasiliensis.</title>
        <authorList>
            <person name="Teixeira M.M."/>
            <person name="de Almeida L.G."/>
            <person name="Kubitschek-Barreira P."/>
            <person name="Alves F.L."/>
            <person name="Kioshima E.S."/>
            <person name="Abadio A.K."/>
            <person name="Fernandes L."/>
            <person name="Derengowski L.S."/>
            <person name="Ferreira K.S."/>
            <person name="Souza R.C."/>
            <person name="Ruiz J.C."/>
            <person name="de Andrade N.C."/>
            <person name="Paes H.C."/>
            <person name="Nicola A.M."/>
            <person name="Albuquerque P."/>
            <person name="Gerber A.L."/>
            <person name="Martins V.P."/>
            <person name="Peconick L.D."/>
            <person name="Neto A.V."/>
            <person name="Chaucanez C.B."/>
            <person name="Silva P.A."/>
            <person name="Cunha O.L."/>
            <person name="de Oliveira F.F."/>
            <person name="dos Santos T.C."/>
            <person name="Barros A.L."/>
            <person name="Soares M.A."/>
            <person name="de Oliveira L.M."/>
            <person name="Marini M.M."/>
            <person name="Villalobos-Duno H."/>
            <person name="Cunha M.M."/>
            <person name="de Hoog S."/>
            <person name="da Silveira J.F."/>
            <person name="Henrissat B."/>
            <person name="Nino-Vega G.A."/>
            <person name="Cisalpino P.S."/>
            <person name="Mora-Montes H.M."/>
            <person name="Almeida S.R."/>
            <person name="Stajich J.E."/>
            <person name="Lopes-Bezerra L.M."/>
            <person name="Vasconcelos A.T."/>
            <person name="Felipe M.S."/>
        </authorList>
    </citation>
    <scope>NUCLEOTIDE SEQUENCE [LARGE SCALE GENOMIC DNA]</scope>
    <source>
        <strain evidence="10 11">5110</strain>
    </source>
</reference>
<feature type="compositionally biased region" description="Polar residues" evidence="8">
    <location>
        <begin position="47"/>
        <end position="57"/>
    </location>
</feature>